<evidence type="ECO:0000256" key="3">
    <source>
        <dbReference type="ARBA" id="ARBA00022679"/>
    </source>
</evidence>
<keyword evidence="5" id="KW-0418">Kinase</keyword>
<dbReference type="eggNOG" id="COG0515">
    <property type="taxonomic scope" value="Bacteria"/>
</dbReference>
<evidence type="ECO:0000256" key="5">
    <source>
        <dbReference type="ARBA" id="ARBA00022777"/>
    </source>
</evidence>
<dbReference type="GO" id="GO:0004674">
    <property type="term" value="F:protein serine/threonine kinase activity"/>
    <property type="evidence" value="ECO:0007669"/>
    <property type="project" value="UniProtKB-KW"/>
</dbReference>
<dbReference type="InterPro" id="IPR000719">
    <property type="entry name" value="Prot_kinase_dom"/>
</dbReference>
<keyword evidence="3" id="KW-0808">Transferase</keyword>
<keyword evidence="10" id="KW-1185">Reference proteome</keyword>
<name>U5EEX6_NOCAS</name>
<evidence type="ECO:0000256" key="4">
    <source>
        <dbReference type="ARBA" id="ARBA00022741"/>
    </source>
</evidence>
<dbReference type="InterPro" id="IPR011009">
    <property type="entry name" value="Kinase-like_dom_sf"/>
</dbReference>
<evidence type="ECO:0000313" key="10">
    <source>
        <dbReference type="Proteomes" id="UP000017048"/>
    </source>
</evidence>
<dbReference type="OrthoDB" id="9762169at2"/>
<dbReference type="Pfam" id="PF00069">
    <property type="entry name" value="Pkinase"/>
    <property type="match status" value="1"/>
</dbReference>
<evidence type="ECO:0000256" key="6">
    <source>
        <dbReference type="ARBA" id="ARBA00022840"/>
    </source>
</evidence>
<evidence type="ECO:0000259" key="8">
    <source>
        <dbReference type="PROSITE" id="PS50011"/>
    </source>
</evidence>
<gene>
    <name evidence="9" type="ORF">NCAST_32_03640</name>
</gene>
<dbReference type="STRING" id="1824.SAMN05444423_102738"/>
<dbReference type="PROSITE" id="PS00108">
    <property type="entry name" value="PROTEIN_KINASE_ST"/>
    <property type="match status" value="1"/>
</dbReference>
<dbReference type="PANTHER" id="PTHR43289:SF6">
    <property type="entry name" value="SERINE_THREONINE-PROTEIN KINASE NEKL-3"/>
    <property type="match status" value="1"/>
</dbReference>
<keyword evidence="2" id="KW-0723">Serine/threonine-protein kinase</keyword>
<dbReference type="CDD" id="cd14014">
    <property type="entry name" value="STKc_PknB_like"/>
    <property type="match status" value="1"/>
</dbReference>
<proteinExistence type="predicted"/>
<dbReference type="GO" id="GO:0005524">
    <property type="term" value="F:ATP binding"/>
    <property type="evidence" value="ECO:0007669"/>
    <property type="project" value="UniProtKB-KW"/>
</dbReference>
<accession>U5EEX6</accession>
<feature type="domain" description="Protein kinase" evidence="8">
    <location>
        <begin position="14"/>
        <end position="279"/>
    </location>
</feature>
<keyword evidence="7" id="KW-1133">Transmembrane helix</keyword>
<dbReference type="Proteomes" id="UP000017048">
    <property type="component" value="Unassembled WGS sequence"/>
</dbReference>
<comment type="caution">
    <text evidence="9">The sequence shown here is derived from an EMBL/GenBank/DDBJ whole genome shotgun (WGS) entry which is preliminary data.</text>
</comment>
<evidence type="ECO:0000313" key="9">
    <source>
        <dbReference type="EMBL" id="GAD85880.1"/>
    </source>
</evidence>
<dbReference type="RefSeq" id="WP_022566814.1">
    <property type="nucleotide sequence ID" value="NZ_BAFO02000032.1"/>
</dbReference>
<dbReference type="Gene3D" id="1.10.510.10">
    <property type="entry name" value="Transferase(Phosphotransferase) domain 1"/>
    <property type="match status" value="1"/>
</dbReference>
<dbReference type="EMBL" id="BAFO02000032">
    <property type="protein sequence ID" value="GAD85880.1"/>
    <property type="molecule type" value="Genomic_DNA"/>
</dbReference>
<reference evidence="9 10" key="1">
    <citation type="journal article" date="2014" name="BMC Genomics">
        <title>Genome based analysis of type-I polyketide synthase and nonribosomal peptide synthetase gene clusters in seven strains of five representative Nocardia species.</title>
        <authorList>
            <person name="Komaki H."/>
            <person name="Ichikawa N."/>
            <person name="Hosoyama A."/>
            <person name="Takahashi-Nakaguchi A."/>
            <person name="Matsuzawa T."/>
            <person name="Suzuki K."/>
            <person name="Fujita N."/>
            <person name="Gonoi T."/>
        </authorList>
    </citation>
    <scope>NUCLEOTIDE SEQUENCE [LARGE SCALE GENOMIC DNA]</scope>
    <source>
        <strain evidence="9 10">NBRC 15531</strain>
    </source>
</reference>
<keyword evidence="6" id="KW-0067">ATP-binding</keyword>
<dbReference type="PROSITE" id="PS50011">
    <property type="entry name" value="PROTEIN_KINASE_DOM"/>
    <property type="match status" value="1"/>
</dbReference>
<sequence>MSGTLSPGALFAGYRIERVLGAGGMGTVYVATHPRLPRRDALKVLPENAGAGAEFHARFLREAELSARLDHPNVVSVYDRGVEDGQLWIAMEFVDGTDVAALLRRESALPPARAVHIVTETARGLDEAHRNGLLHRDVKPANILLEPADDAPERVLVADFGIARAAGDGTALTAVGTVVATLAYAAPELLTEQRVDHRADVYALGCTLFELLTGAKPFPRDSVVAVMQAHLMAPPPRATASRPDLPPPIDAVLARAMAKNPEERYSSCGALAAAAAAAFGVAVEQTVVASPPPMPPPVDVTVAPPPAPTVVNQTPRQAHRWLRYAAAAAAVVAFVAATTVAVVLTRDRGEQAASPAAPTTAAGVTWGRYSFIVDALPQLLPATPTRTGHQGIRCAAIARGADGITQQADLDVLPDPIARITCTGDENPVRDVYVECSTNRSPYSLVDEPGVVLLGDHTWNRASGRGRITWSTLALSSGDIGTIGLSFDEPTRNFCMVVVSGGKTGQDLYDRWWPNAPF</sequence>
<protein>
    <recommendedName>
        <fullName evidence="1">non-specific serine/threonine protein kinase</fullName>
        <ecNumber evidence="1">2.7.11.1</ecNumber>
    </recommendedName>
</protein>
<dbReference type="EC" id="2.7.11.1" evidence="1"/>
<keyword evidence="7" id="KW-0472">Membrane</keyword>
<dbReference type="GeneID" id="91517765"/>
<feature type="transmembrane region" description="Helical" evidence="7">
    <location>
        <begin position="321"/>
        <end position="344"/>
    </location>
</feature>
<evidence type="ECO:0000256" key="1">
    <source>
        <dbReference type="ARBA" id="ARBA00012513"/>
    </source>
</evidence>
<keyword evidence="4" id="KW-0547">Nucleotide-binding</keyword>
<dbReference type="SUPFAM" id="SSF56112">
    <property type="entry name" value="Protein kinase-like (PK-like)"/>
    <property type="match status" value="1"/>
</dbReference>
<keyword evidence="7" id="KW-0812">Transmembrane</keyword>
<organism evidence="9 10">
    <name type="scientific">Nocardia asteroides NBRC 15531</name>
    <dbReference type="NCBI Taxonomy" id="1110697"/>
    <lineage>
        <taxon>Bacteria</taxon>
        <taxon>Bacillati</taxon>
        <taxon>Actinomycetota</taxon>
        <taxon>Actinomycetes</taxon>
        <taxon>Mycobacteriales</taxon>
        <taxon>Nocardiaceae</taxon>
        <taxon>Nocardia</taxon>
    </lineage>
</organism>
<evidence type="ECO:0000256" key="2">
    <source>
        <dbReference type="ARBA" id="ARBA00022527"/>
    </source>
</evidence>
<dbReference type="InterPro" id="IPR008271">
    <property type="entry name" value="Ser/Thr_kinase_AS"/>
</dbReference>
<dbReference type="SMART" id="SM00220">
    <property type="entry name" value="S_TKc"/>
    <property type="match status" value="1"/>
</dbReference>
<dbReference type="AlphaFoldDB" id="U5EEX6"/>
<dbReference type="FunFam" id="1.10.510.10:FF:000021">
    <property type="entry name" value="Serine/threonine protein kinase"/>
    <property type="match status" value="1"/>
</dbReference>
<dbReference type="Gene3D" id="3.30.200.20">
    <property type="entry name" value="Phosphorylase Kinase, domain 1"/>
    <property type="match status" value="1"/>
</dbReference>
<evidence type="ECO:0000256" key="7">
    <source>
        <dbReference type="SAM" id="Phobius"/>
    </source>
</evidence>
<dbReference type="PANTHER" id="PTHR43289">
    <property type="entry name" value="MITOGEN-ACTIVATED PROTEIN KINASE KINASE KINASE 20-RELATED"/>
    <property type="match status" value="1"/>
</dbReference>